<comment type="caution">
    <text evidence="2">The sequence shown here is derived from an EMBL/GenBank/DDBJ whole genome shotgun (WGS) entry which is preliminary data.</text>
</comment>
<sequence>MHNIMVLNAKGGCGKTTISTTLACYFAGQGYKTALMDYDPQNSSHHWLDMRKPSQPQIHSIDAARSRTGMTRTWQLHTGVGTEVVVIDTPAGVTGGQLVELFNKADTILIPVMPNIIDLQAVEGFLTELMRFAKNRLHSKRIAMVINRVRFKTATYEKIEALSSRMGIPLIGSLRDTHNYAIAMESGMGICEMKNSVSSKDRKQWQPIINWLHEAIPGKEPVQEAKFAELQGWQPEVKSVALS</sequence>
<dbReference type="CDD" id="cd02042">
    <property type="entry name" value="ParAB_family"/>
    <property type="match status" value="1"/>
</dbReference>
<dbReference type="RefSeq" id="WP_273437437.1">
    <property type="nucleotide sequence ID" value="NZ_CAXXYC010000003.1"/>
</dbReference>
<reference evidence="2 3" key="1">
    <citation type="submission" date="2017-11" db="EMBL/GenBank/DDBJ databases">
        <title>Genome-resolved metagenomics identifies genetic mobility, metabolic interactions, and unexpected diversity in perchlorate-reducing communities.</title>
        <authorList>
            <person name="Barnum T.P."/>
            <person name="Figueroa I.A."/>
            <person name="Carlstrom C.I."/>
            <person name="Lucas L.N."/>
            <person name="Engelbrektson A.L."/>
            <person name="Coates J.D."/>
        </authorList>
    </citation>
    <scope>NUCLEOTIDE SEQUENCE [LARGE SCALE GENOMIC DNA]</scope>
    <source>
        <strain evidence="2">BM301</strain>
    </source>
</reference>
<dbReference type="SUPFAM" id="SSF52540">
    <property type="entry name" value="P-loop containing nucleoside triphosphate hydrolases"/>
    <property type="match status" value="1"/>
</dbReference>
<dbReference type="AlphaFoldDB" id="A0A2N6D1Q9"/>
<accession>A0A2N6D1Q9</accession>
<dbReference type="EMBL" id="PKUN01000001">
    <property type="protein sequence ID" value="PLX63636.1"/>
    <property type="molecule type" value="Genomic_DNA"/>
</dbReference>
<evidence type="ECO:0000259" key="1">
    <source>
        <dbReference type="Pfam" id="PF01656"/>
    </source>
</evidence>
<protein>
    <submittedName>
        <fullName evidence="2">Partition-related protein</fullName>
    </submittedName>
</protein>
<dbReference type="PIRSF" id="PIRSF009320">
    <property type="entry name" value="Nuc_binding_HP_1000"/>
    <property type="match status" value="1"/>
</dbReference>
<dbReference type="Gene3D" id="3.40.50.300">
    <property type="entry name" value="P-loop containing nucleotide triphosphate hydrolases"/>
    <property type="match status" value="1"/>
</dbReference>
<dbReference type="PANTHER" id="PTHR13696:SF96">
    <property type="entry name" value="COBQ_COBB_MIND_PARA NUCLEOTIDE BINDING DOMAIN-CONTAINING PROTEIN"/>
    <property type="match status" value="1"/>
</dbReference>
<name>A0A2N6D1Q9_9GAMM</name>
<dbReference type="Pfam" id="PF01656">
    <property type="entry name" value="CbiA"/>
    <property type="match status" value="1"/>
</dbReference>
<proteinExistence type="predicted"/>
<dbReference type="InterPro" id="IPR002586">
    <property type="entry name" value="CobQ/CobB/MinD/ParA_Nub-bd_dom"/>
</dbReference>
<evidence type="ECO:0000313" key="3">
    <source>
        <dbReference type="Proteomes" id="UP000235015"/>
    </source>
</evidence>
<evidence type="ECO:0000313" key="2">
    <source>
        <dbReference type="EMBL" id="PLX63636.1"/>
    </source>
</evidence>
<gene>
    <name evidence="2" type="ORF">C0630_01740</name>
</gene>
<dbReference type="InterPro" id="IPR027417">
    <property type="entry name" value="P-loop_NTPase"/>
</dbReference>
<dbReference type="STRING" id="1111735.GCA_000428045_02399"/>
<dbReference type="InterPro" id="IPR050678">
    <property type="entry name" value="DNA_Partitioning_ATPase"/>
</dbReference>
<dbReference type="PANTHER" id="PTHR13696">
    <property type="entry name" value="P-LOOP CONTAINING NUCLEOSIDE TRIPHOSPHATE HYDROLASE"/>
    <property type="match status" value="1"/>
</dbReference>
<dbReference type="Proteomes" id="UP000235015">
    <property type="component" value="Unassembled WGS sequence"/>
</dbReference>
<feature type="domain" description="CobQ/CobB/MinD/ParA nucleotide binding" evidence="1">
    <location>
        <begin position="4"/>
        <end position="188"/>
    </location>
</feature>
<organism evidence="2 3">
    <name type="scientific">Sedimenticola selenatireducens</name>
    <dbReference type="NCBI Taxonomy" id="191960"/>
    <lineage>
        <taxon>Bacteria</taxon>
        <taxon>Pseudomonadati</taxon>
        <taxon>Pseudomonadota</taxon>
        <taxon>Gammaproteobacteria</taxon>
        <taxon>Chromatiales</taxon>
        <taxon>Sedimenticolaceae</taxon>
        <taxon>Sedimenticola</taxon>
    </lineage>
</organism>